<feature type="region of interest" description="Disordered" evidence="1">
    <location>
        <begin position="27"/>
        <end position="63"/>
    </location>
</feature>
<evidence type="ECO:0000256" key="2">
    <source>
        <dbReference type="SAM" id="SignalP"/>
    </source>
</evidence>
<evidence type="ECO:0000313" key="3">
    <source>
        <dbReference type="EMBL" id="HIT58606.1"/>
    </source>
</evidence>
<evidence type="ECO:0000256" key="1">
    <source>
        <dbReference type="SAM" id="MobiDB-lite"/>
    </source>
</evidence>
<proteinExistence type="predicted"/>
<feature type="compositionally biased region" description="Low complexity" evidence="1">
    <location>
        <begin position="27"/>
        <end position="41"/>
    </location>
</feature>
<name>A0A9D1GSF6_9FIRM</name>
<organism evidence="3 4">
    <name type="scientific">Candidatus Faeciplasma pullistercoris</name>
    <dbReference type="NCBI Taxonomy" id="2840800"/>
    <lineage>
        <taxon>Bacteria</taxon>
        <taxon>Bacillati</taxon>
        <taxon>Bacillota</taxon>
        <taxon>Clostridia</taxon>
        <taxon>Eubacteriales</taxon>
        <taxon>Oscillospiraceae</taxon>
        <taxon>Oscillospiraceae incertae sedis</taxon>
        <taxon>Candidatus Faeciplasma</taxon>
    </lineage>
</organism>
<dbReference type="Proteomes" id="UP000824136">
    <property type="component" value="Unassembled WGS sequence"/>
</dbReference>
<dbReference type="AlphaFoldDB" id="A0A9D1GSF6"/>
<dbReference type="PROSITE" id="PS51257">
    <property type="entry name" value="PROKAR_LIPOPROTEIN"/>
    <property type="match status" value="1"/>
</dbReference>
<evidence type="ECO:0000313" key="4">
    <source>
        <dbReference type="Proteomes" id="UP000824136"/>
    </source>
</evidence>
<reference evidence="3" key="1">
    <citation type="submission" date="2020-10" db="EMBL/GenBank/DDBJ databases">
        <authorList>
            <person name="Gilroy R."/>
        </authorList>
    </citation>
    <scope>NUCLEOTIDE SEQUENCE</scope>
    <source>
        <strain evidence="3">CHK33-4379</strain>
    </source>
</reference>
<feature type="compositionally biased region" description="Acidic residues" evidence="1">
    <location>
        <begin position="50"/>
        <end position="63"/>
    </location>
</feature>
<reference evidence="3" key="2">
    <citation type="journal article" date="2021" name="PeerJ">
        <title>Extensive microbial diversity within the chicken gut microbiome revealed by metagenomics and culture.</title>
        <authorList>
            <person name="Gilroy R."/>
            <person name="Ravi A."/>
            <person name="Getino M."/>
            <person name="Pursley I."/>
            <person name="Horton D.L."/>
            <person name="Alikhan N.F."/>
            <person name="Baker D."/>
            <person name="Gharbi K."/>
            <person name="Hall N."/>
            <person name="Watson M."/>
            <person name="Adriaenssens E.M."/>
            <person name="Foster-Nyarko E."/>
            <person name="Jarju S."/>
            <person name="Secka A."/>
            <person name="Antonio M."/>
            <person name="Oren A."/>
            <person name="Chaudhuri R.R."/>
            <person name="La Ragione R."/>
            <person name="Hildebrand F."/>
            <person name="Pallen M.J."/>
        </authorList>
    </citation>
    <scope>NUCLEOTIDE SEQUENCE</scope>
    <source>
        <strain evidence="3">CHK33-4379</strain>
    </source>
</reference>
<dbReference type="EMBL" id="DVLL01000012">
    <property type="protein sequence ID" value="HIT58606.1"/>
    <property type="molecule type" value="Genomic_DNA"/>
</dbReference>
<accession>A0A9D1GSF6</accession>
<dbReference type="Pfam" id="PF11578">
    <property type="entry name" value="DUF3237"/>
    <property type="match status" value="1"/>
</dbReference>
<comment type="caution">
    <text evidence="3">The sequence shown here is derived from an EMBL/GenBank/DDBJ whole genome shotgun (WGS) entry which is preliminary data.</text>
</comment>
<gene>
    <name evidence="3" type="ORF">IAC39_02675</name>
</gene>
<feature type="signal peptide" evidence="2">
    <location>
        <begin position="1"/>
        <end position="18"/>
    </location>
</feature>
<protein>
    <submittedName>
        <fullName evidence="3">DUF3237 family protein</fullName>
    </submittedName>
</protein>
<feature type="chain" id="PRO_5038876389" evidence="2">
    <location>
        <begin position="19"/>
        <end position="196"/>
    </location>
</feature>
<sequence>MKFRAVLAALLASMIIFSGCTDGNEPNANVENANNDNVTVESTGDNETQKEEEEPEAEEEEKEVELELVLTIDVKTTGYELVGGHNATIVMIPFVGSAHGDYFNGDIVGTGYDTQTIIDDVTHFSARYMIRGTDANGQACTLFIENNGTDLAKCVPTIYTDSALLEDWETSDMRSVVTVVEGGVCINVYKATEVEE</sequence>
<keyword evidence="2" id="KW-0732">Signal</keyword>
<dbReference type="Gene3D" id="2.40.160.20">
    <property type="match status" value="1"/>
</dbReference>